<dbReference type="InterPro" id="IPR018060">
    <property type="entry name" value="HTH_AraC"/>
</dbReference>
<dbReference type="Gene3D" id="1.10.10.60">
    <property type="entry name" value="Homeodomain-like"/>
    <property type="match status" value="2"/>
</dbReference>
<reference evidence="5" key="1">
    <citation type="submission" date="2022-04" db="EMBL/GenBank/DDBJ databases">
        <title>Paenibacillus mangrovi sp. nov., a novel endophytic bacterium isolated from bark of Kandelia candel.</title>
        <authorList>
            <person name="Tuo L."/>
        </authorList>
    </citation>
    <scope>NUCLEOTIDE SEQUENCE</scope>
    <source>
        <strain evidence="5">KQZ6P-2</strain>
    </source>
</reference>
<dbReference type="PROSITE" id="PS01124">
    <property type="entry name" value="HTH_ARAC_FAMILY_2"/>
    <property type="match status" value="1"/>
</dbReference>
<keyword evidence="6" id="KW-1185">Reference proteome</keyword>
<dbReference type="InterPro" id="IPR009057">
    <property type="entry name" value="Homeodomain-like_sf"/>
</dbReference>
<dbReference type="AlphaFoldDB" id="A0A9X2B3D4"/>
<gene>
    <name evidence="5" type="ORF">MUG84_17370</name>
</gene>
<dbReference type="SMART" id="SM00342">
    <property type="entry name" value="HTH_ARAC"/>
    <property type="match status" value="1"/>
</dbReference>
<organism evidence="5 6">
    <name type="scientific">Paenibacillus mangrovi</name>
    <dbReference type="NCBI Taxonomy" id="2931978"/>
    <lineage>
        <taxon>Bacteria</taxon>
        <taxon>Bacillati</taxon>
        <taxon>Bacillota</taxon>
        <taxon>Bacilli</taxon>
        <taxon>Bacillales</taxon>
        <taxon>Paenibacillaceae</taxon>
        <taxon>Paenibacillus</taxon>
    </lineage>
</organism>
<dbReference type="Proteomes" id="UP001139347">
    <property type="component" value="Unassembled WGS sequence"/>
</dbReference>
<dbReference type="SUPFAM" id="SSF46689">
    <property type="entry name" value="Homeodomain-like"/>
    <property type="match status" value="2"/>
</dbReference>
<dbReference type="GO" id="GO:0003700">
    <property type="term" value="F:DNA-binding transcription factor activity"/>
    <property type="evidence" value="ECO:0007669"/>
    <property type="project" value="InterPro"/>
</dbReference>
<dbReference type="RefSeq" id="WP_244727020.1">
    <property type="nucleotide sequence ID" value="NZ_JALIRP010000007.1"/>
</dbReference>
<dbReference type="PANTHER" id="PTHR43280">
    <property type="entry name" value="ARAC-FAMILY TRANSCRIPTIONAL REGULATOR"/>
    <property type="match status" value="1"/>
</dbReference>
<evidence type="ECO:0000313" key="6">
    <source>
        <dbReference type="Proteomes" id="UP001139347"/>
    </source>
</evidence>
<dbReference type="PANTHER" id="PTHR43280:SF2">
    <property type="entry name" value="HTH-TYPE TRANSCRIPTIONAL REGULATOR EXSA"/>
    <property type="match status" value="1"/>
</dbReference>
<dbReference type="Pfam" id="PF12833">
    <property type="entry name" value="HTH_18"/>
    <property type="match status" value="1"/>
</dbReference>
<accession>A0A9X2B3D4</accession>
<evidence type="ECO:0000256" key="1">
    <source>
        <dbReference type="ARBA" id="ARBA00023015"/>
    </source>
</evidence>
<proteinExistence type="predicted"/>
<dbReference type="InterPro" id="IPR018062">
    <property type="entry name" value="HTH_AraC-typ_CS"/>
</dbReference>
<keyword evidence="2" id="KW-0238">DNA-binding</keyword>
<evidence type="ECO:0000256" key="3">
    <source>
        <dbReference type="ARBA" id="ARBA00023163"/>
    </source>
</evidence>
<dbReference type="EMBL" id="JALIRP010000007">
    <property type="protein sequence ID" value="MCJ8013499.1"/>
    <property type="molecule type" value="Genomic_DNA"/>
</dbReference>
<feature type="domain" description="HTH araC/xylS-type" evidence="4">
    <location>
        <begin position="10"/>
        <end position="108"/>
    </location>
</feature>
<keyword evidence="3" id="KW-0804">Transcription</keyword>
<evidence type="ECO:0000259" key="4">
    <source>
        <dbReference type="PROSITE" id="PS01124"/>
    </source>
</evidence>
<keyword evidence="1" id="KW-0805">Transcription regulation</keyword>
<dbReference type="GO" id="GO:0043565">
    <property type="term" value="F:sequence-specific DNA binding"/>
    <property type="evidence" value="ECO:0007669"/>
    <property type="project" value="InterPro"/>
</dbReference>
<name>A0A9X2B3D4_9BACL</name>
<sequence>MRDFHKVEVEKAIHFMKNHLDEDITSEQIAAEIGYSPYHFTRIFKSVTGVSPRHYLAALRIEKGKKEILNNQKSLLKVILSIGYRSVGSFNTRFRDYVGVTPKKFFSNAKPLTSHMNKYHDSEIDLHPQSHTSTSRIICRIDTPDSFKGIIFVGLFPKPIPDQRPVVGTALNRNGQFHLCGIPNGTYYVLATGIPWSMNPRDYFILDHSLRGMYSEAIHVTEQTDLKIAIKLREPLISDPPIVINLPLLLFEHMQQK</sequence>
<protein>
    <submittedName>
        <fullName evidence="5">AraC family transcriptional regulator</fullName>
    </submittedName>
</protein>
<dbReference type="PROSITE" id="PS00041">
    <property type="entry name" value="HTH_ARAC_FAMILY_1"/>
    <property type="match status" value="1"/>
</dbReference>
<evidence type="ECO:0000313" key="5">
    <source>
        <dbReference type="EMBL" id="MCJ8013499.1"/>
    </source>
</evidence>
<evidence type="ECO:0000256" key="2">
    <source>
        <dbReference type="ARBA" id="ARBA00023125"/>
    </source>
</evidence>
<comment type="caution">
    <text evidence="5">The sequence shown here is derived from an EMBL/GenBank/DDBJ whole genome shotgun (WGS) entry which is preliminary data.</text>
</comment>